<accession>A0A8H5F8S7</accession>
<proteinExistence type="predicted"/>
<protein>
    <submittedName>
        <fullName evidence="1">Uncharacterized protein</fullName>
    </submittedName>
</protein>
<name>A0A8H5F8S7_9AGAR</name>
<evidence type="ECO:0000313" key="2">
    <source>
        <dbReference type="Proteomes" id="UP000567179"/>
    </source>
</evidence>
<evidence type="ECO:0000313" key="1">
    <source>
        <dbReference type="EMBL" id="KAF5327929.1"/>
    </source>
</evidence>
<reference evidence="1 2" key="1">
    <citation type="journal article" date="2020" name="ISME J.">
        <title>Uncovering the hidden diversity of litter-decomposition mechanisms in mushroom-forming fungi.</title>
        <authorList>
            <person name="Floudas D."/>
            <person name="Bentzer J."/>
            <person name="Ahren D."/>
            <person name="Johansson T."/>
            <person name="Persson P."/>
            <person name="Tunlid A."/>
        </authorList>
    </citation>
    <scope>NUCLEOTIDE SEQUENCE [LARGE SCALE GENOMIC DNA]</scope>
    <source>
        <strain evidence="1 2">CBS 101986</strain>
    </source>
</reference>
<keyword evidence="2" id="KW-1185">Reference proteome</keyword>
<organism evidence="1 2">
    <name type="scientific">Psilocybe cf. subviscida</name>
    <dbReference type="NCBI Taxonomy" id="2480587"/>
    <lineage>
        <taxon>Eukaryota</taxon>
        <taxon>Fungi</taxon>
        <taxon>Dikarya</taxon>
        <taxon>Basidiomycota</taxon>
        <taxon>Agaricomycotina</taxon>
        <taxon>Agaricomycetes</taxon>
        <taxon>Agaricomycetidae</taxon>
        <taxon>Agaricales</taxon>
        <taxon>Agaricineae</taxon>
        <taxon>Strophariaceae</taxon>
        <taxon>Psilocybe</taxon>
    </lineage>
</organism>
<comment type="caution">
    <text evidence="1">The sequence shown here is derived from an EMBL/GenBank/DDBJ whole genome shotgun (WGS) entry which is preliminary data.</text>
</comment>
<dbReference type="AlphaFoldDB" id="A0A8H5F8S7"/>
<gene>
    <name evidence="1" type="ORF">D9619_003876</name>
</gene>
<dbReference type="EMBL" id="JAACJJ010000014">
    <property type="protein sequence ID" value="KAF5327929.1"/>
    <property type="molecule type" value="Genomic_DNA"/>
</dbReference>
<dbReference type="Proteomes" id="UP000567179">
    <property type="component" value="Unassembled WGS sequence"/>
</dbReference>
<sequence>MSMVSPFFRDEAQRQLFRNPQYQYMDVHKRAPSANTAALFLHQIISSPTRLAAMVRGYKITVSWHDTRRIESEARERQSTSFARLRAALPLMVNLKELQYHTNSDSLAPPAPICSILLQCTFELDVFCFVFVGTEDRALLPELLKCQHYLHELWISEKRLNNTRESPADLLPPELVHSLCPMLEHLGGDTKVVATMMQGRKNIRYLSWDADLEHHFCAFGHAGLLSRPNVDEGGSIRA</sequence>